<comment type="caution">
    <text evidence="2">The sequence shown here is derived from an EMBL/GenBank/DDBJ whole genome shotgun (WGS) entry which is preliminary data.</text>
</comment>
<evidence type="ECO:0000313" key="3">
    <source>
        <dbReference type="Proteomes" id="UP000287033"/>
    </source>
</evidence>
<keyword evidence="3" id="KW-1185">Reference proteome</keyword>
<feature type="non-terminal residue" evidence="2">
    <location>
        <position position="161"/>
    </location>
</feature>
<accession>A0A401T5P7</accession>
<dbReference type="Proteomes" id="UP000287033">
    <property type="component" value="Unassembled WGS sequence"/>
</dbReference>
<evidence type="ECO:0000256" key="1">
    <source>
        <dbReference type="SAM" id="MobiDB-lite"/>
    </source>
</evidence>
<protein>
    <submittedName>
        <fullName evidence="2">Uncharacterized protein</fullName>
    </submittedName>
</protein>
<dbReference type="EMBL" id="BEZZ01001084">
    <property type="protein sequence ID" value="GCC37955.1"/>
    <property type="molecule type" value="Genomic_DNA"/>
</dbReference>
<gene>
    <name evidence="2" type="ORF">chiPu_0016465</name>
</gene>
<feature type="region of interest" description="Disordered" evidence="1">
    <location>
        <begin position="1"/>
        <end position="50"/>
    </location>
</feature>
<proteinExistence type="predicted"/>
<reference evidence="2 3" key="1">
    <citation type="journal article" date="2018" name="Nat. Ecol. Evol.">
        <title>Shark genomes provide insights into elasmobranch evolution and the origin of vertebrates.</title>
        <authorList>
            <person name="Hara Y"/>
            <person name="Yamaguchi K"/>
            <person name="Onimaru K"/>
            <person name="Kadota M"/>
            <person name="Koyanagi M"/>
            <person name="Keeley SD"/>
            <person name="Tatsumi K"/>
            <person name="Tanaka K"/>
            <person name="Motone F"/>
            <person name="Kageyama Y"/>
            <person name="Nozu R"/>
            <person name="Adachi N"/>
            <person name="Nishimura O"/>
            <person name="Nakagawa R"/>
            <person name="Tanegashima C"/>
            <person name="Kiyatake I"/>
            <person name="Matsumoto R"/>
            <person name="Murakumo K"/>
            <person name="Nishida K"/>
            <person name="Terakita A"/>
            <person name="Kuratani S"/>
            <person name="Sato K"/>
            <person name="Hyodo S Kuraku.S."/>
        </authorList>
    </citation>
    <scope>NUCLEOTIDE SEQUENCE [LARGE SCALE GENOMIC DNA]</scope>
</reference>
<evidence type="ECO:0000313" key="2">
    <source>
        <dbReference type="EMBL" id="GCC37955.1"/>
    </source>
</evidence>
<dbReference type="AlphaFoldDB" id="A0A401T5P7"/>
<sequence length="161" mass="18212">MEFRIPRQSKGNSESWTRMRGNPSPGAERGETPFPDLSEGNPGLGAMRGKTDIRCRARANPSGRAERGENRFLQSKGKCESWTRARENTHPAVVQVEFQDPEQSLRQERRKARIPEQCKWNPKSWSSAKGILNPGEERVEFRIPEQIEGKPENRSSASGIP</sequence>
<organism evidence="2 3">
    <name type="scientific">Chiloscyllium punctatum</name>
    <name type="common">Brownbanded bambooshark</name>
    <name type="synonym">Hemiscyllium punctatum</name>
    <dbReference type="NCBI Taxonomy" id="137246"/>
    <lineage>
        <taxon>Eukaryota</taxon>
        <taxon>Metazoa</taxon>
        <taxon>Chordata</taxon>
        <taxon>Craniata</taxon>
        <taxon>Vertebrata</taxon>
        <taxon>Chondrichthyes</taxon>
        <taxon>Elasmobranchii</taxon>
        <taxon>Galeomorphii</taxon>
        <taxon>Galeoidea</taxon>
        <taxon>Orectolobiformes</taxon>
        <taxon>Hemiscylliidae</taxon>
        <taxon>Chiloscyllium</taxon>
    </lineage>
</organism>
<name>A0A401T5P7_CHIPU</name>